<gene>
    <name evidence="2" type="ORF">K469DRAFT_691810</name>
</gene>
<name>A0A6A6DTL3_9PEZI</name>
<proteinExistence type="predicted"/>
<dbReference type="OrthoDB" id="4828117at2759"/>
<dbReference type="EMBL" id="ML994651">
    <property type="protein sequence ID" value="KAF2181722.1"/>
    <property type="molecule type" value="Genomic_DNA"/>
</dbReference>
<feature type="compositionally biased region" description="Polar residues" evidence="1">
    <location>
        <begin position="122"/>
        <end position="136"/>
    </location>
</feature>
<reference evidence="2" key="1">
    <citation type="journal article" date="2020" name="Stud. Mycol.">
        <title>101 Dothideomycetes genomes: a test case for predicting lifestyles and emergence of pathogens.</title>
        <authorList>
            <person name="Haridas S."/>
            <person name="Albert R."/>
            <person name="Binder M."/>
            <person name="Bloem J."/>
            <person name="Labutti K."/>
            <person name="Salamov A."/>
            <person name="Andreopoulos B."/>
            <person name="Baker S."/>
            <person name="Barry K."/>
            <person name="Bills G."/>
            <person name="Bluhm B."/>
            <person name="Cannon C."/>
            <person name="Castanera R."/>
            <person name="Culley D."/>
            <person name="Daum C."/>
            <person name="Ezra D."/>
            <person name="Gonzalez J."/>
            <person name="Henrissat B."/>
            <person name="Kuo A."/>
            <person name="Liang C."/>
            <person name="Lipzen A."/>
            <person name="Lutzoni F."/>
            <person name="Magnuson J."/>
            <person name="Mondo S."/>
            <person name="Nolan M."/>
            <person name="Ohm R."/>
            <person name="Pangilinan J."/>
            <person name="Park H.-J."/>
            <person name="Ramirez L."/>
            <person name="Alfaro M."/>
            <person name="Sun H."/>
            <person name="Tritt A."/>
            <person name="Yoshinaga Y."/>
            <person name="Zwiers L.-H."/>
            <person name="Turgeon B."/>
            <person name="Goodwin S."/>
            <person name="Spatafora J."/>
            <person name="Crous P."/>
            <person name="Grigoriev I."/>
        </authorList>
    </citation>
    <scope>NUCLEOTIDE SEQUENCE</scope>
    <source>
        <strain evidence="2">CBS 207.26</strain>
    </source>
</reference>
<accession>A0A6A6DTL3</accession>
<organism evidence="2 3">
    <name type="scientific">Zopfia rhizophila CBS 207.26</name>
    <dbReference type="NCBI Taxonomy" id="1314779"/>
    <lineage>
        <taxon>Eukaryota</taxon>
        <taxon>Fungi</taxon>
        <taxon>Dikarya</taxon>
        <taxon>Ascomycota</taxon>
        <taxon>Pezizomycotina</taxon>
        <taxon>Dothideomycetes</taxon>
        <taxon>Dothideomycetes incertae sedis</taxon>
        <taxon>Zopfiaceae</taxon>
        <taxon>Zopfia</taxon>
    </lineage>
</organism>
<keyword evidence="3" id="KW-1185">Reference proteome</keyword>
<protein>
    <submittedName>
        <fullName evidence="2">Uncharacterized protein</fullName>
    </submittedName>
</protein>
<feature type="region of interest" description="Disordered" evidence="1">
    <location>
        <begin position="54"/>
        <end position="148"/>
    </location>
</feature>
<feature type="compositionally biased region" description="Basic residues" evidence="1">
    <location>
        <begin position="74"/>
        <end position="83"/>
    </location>
</feature>
<dbReference type="AlphaFoldDB" id="A0A6A6DTL3"/>
<dbReference type="Proteomes" id="UP000800200">
    <property type="component" value="Unassembled WGS sequence"/>
</dbReference>
<evidence type="ECO:0000256" key="1">
    <source>
        <dbReference type="SAM" id="MobiDB-lite"/>
    </source>
</evidence>
<evidence type="ECO:0000313" key="2">
    <source>
        <dbReference type="EMBL" id="KAF2181722.1"/>
    </source>
</evidence>
<sequence>MAINWKDPEVKDRILAAVIASFGSPINCKEVARLFGPEATYNAIENFLRTPKKKAAQLKENAGDSITPSPSRPRTPKKAKKSPVKSGVKPGRIVKTPTKPKCSSVKKELVASNDENVFDENAFNSDNSISNMSSVESGAEPTDDGEYA</sequence>
<evidence type="ECO:0000313" key="3">
    <source>
        <dbReference type="Proteomes" id="UP000800200"/>
    </source>
</evidence>